<dbReference type="Proteomes" id="UP000694240">
    <property type="component" value="Chromosome 11"/>
</dbReference>
<dbReference type="InterPro" id="IPR006566">
    <property type="entry name" value="FBD"/>
</dbReference>
<dbReference type="Pfam" id="PF08387">
    <property type="entry name" value="FBD"/>
    <property type="match status" value="1"/>
</dbReference>
<dbReference type="Pfam" id="PF00646">
    <property type="entry name" value="F-box"/>
    <property type="match status" value="1"/>
</dbReference>
<accession>A0A8T1YXC0</accession>
<evidence type="ECO:0000313" key="3">
    <source>
        <dbReference type="Proteomes" id="UP000694240"/>
    </source>
</evidence>
<dbReference type="SMART" id="SM00579">
    <property type="entry name" value="FBD"/>
    <property type="match status" value="1"/>
</dbReference>
<name>A0A8T1YXC0_9BRAS</name>
<keyword evidence="3" id="KW-1185">Reference proteome</keyword>
<feature type="domain" description="F-box" evidence="1">
    <location>
        <begin position="1"/>
        <end position="35"/>
    </location>
</feature>
<organism evidence="2 3">
    <name type="scientific">Arabidopsis thaliana x Arabidopsis arenosa</name>
    <dbReference type="NCBI Taxonomy" id="1240361"/>
    <lineage>
        <taxon>Eukaryota</taxon>
        <taxon>Viridiplantae</taxon>
        <taxon>Streptophyta</taxon>
        <taxon>Embryophyta</taxon>
        <taxon>Tracheophyta</taxon>
        <taxon>Spermatophyta</taxon>
        <taxon>Magnoliopsida</taxon>
        <taxon>eudicotyledons</taxon>
        <taxon>Gunneridae</taxon>
        <taxon>Pentapetalae</taxon>
        <taxon>rosids</taxon>
        <taxon>malvids</taxon>
        <taxon>Brassicales</taxon>
        <taxon>Brassicaceae</taxon>
        <taxon>Camelineae</taxon>
        <taxon>Arabidopsis</taxon>
    </lineage>
</organism>
<dbReference type="InterPro" id="IPR053781">
    <property type="entry name" value="F-box_AtFBL13-like"/>
</dbReference>
<dbReference type="InterPro" id="IPR050232">
    <property type="entry name" value="FBL13/AtMIF1-like"/>
</dbReference>
<reference evidence="2 3" key="1">
    <citation type="submission" date="2020-12" db="EMBL/GenBank/DDBJ databases">
        <title>Concerted genomic and epigenomic changes stabilize Arabidopsis allopolyploids.</title>
        <authorList>
            <person name="Chen Z."/>
        </authorList>
    </citation>
    <scope>NUCLEOTIDE SEQUENCE [LARGE SCALE GENOMIC DNA]</scope>
    <source>
        <strain evidence="2">Allo738</strain>
        <tissue evidence="2">Leaf</tissue>
    </source>
</reference>
<dbReference type="PANTHER" id="PTHR31900:SF25">
    <property type="entry name" value="FBD DOMAIN-CONTAINING PROTEIN"/>
    <property type="match status" value="1"/>
</dbReference>
<proteinExistence type="predicted"/>
<dbReference type="PROSITE" id="PS50181">
    <property type="entry name" value="FBOX"/>
    <property type="match status" value="1"/>
</dbReference>
<dbReference type="PANTHER" id="PTHR31900">
    <property type="entry name" value="F-BOX/RNI SUPERFAMILY PROTEIN-RELATED"/>
    <property type="match status" value="1"/>
</dbReference>
<dbReference type="InterPro" id="IPR001810">
    <property type="entry name" value="F-box_dom"/>
</dbReference>
<comment type="caution">
    <text evidence="2">The sequence shown here is derived from an EMBL/GenBank/DDBJ whole genome shotgun (WGS) entry which is preliminary data.</text>
</comment>
<evidence type="ECO:0000313" key="2">
    <source>
        <dbReference type="EMBL" id="KAG7551155.1"/>
    </source>
</evidence>
<dbReference type="EMBL" id="JAEFBK010000011">
    <property type="protein sequence ID" value="KAG7551155.1"/>
    <property type="molecule type" value="Genomic_DNA"/>
</dbReference>
<dbReference type="Pfam" id="PF24758">
    <property type="entry name" value="LRR_At5g56370"/>
    <property type="match status" value="1"/>
</dbReference>
<dbReference type="CDD" id="cd22160">
    <property type="entry name" value="F-box_AtFBL13-like"/>
    <property type="match status" value="1"/>
</dbReference>
<protein>
    <submittedName>
        <fullName evidence="2">Leucine-rich repeat 2</fullName>
    </submittedName>
</protein>
<evidence type="ECO:0000259" key="1">
    <source>
        <dbReference type="PROSITE" id="PS50181"/>
    </source>
</evidence>
<gene>
    <name evidence="2" type="ORF">ISN45_Aa06g018570</name>
</gene>
<dbReference type="AlphaFoldDB" id="A0A8T1YXC0"/>
<dbReference type="InterPro" id="IPR055411">
    <property type="entry name" value="LRR_FXL15/At3g58940/PEG3-like"/>
</dbReference>
<sequence length="508" mass="58198">MISSLPDHLLYRILGFLTTEEAVWTSVLSSRWRNLWKWVPTLELDTSDFPFPCDKTCAAFIDKFLNFQSDSYLREFKLRIDQANFTSDVSLYEPCLGVVIKKPNIRHFQVESDLLEHWCTNEIPLTLSACEALVCLKLHLVRLNDFESLSLPCLKIMYLEDVFFPSDAAVETLISCSPVLEDLKISLNGDDVVVVLRVYSQSLKSFTLKRKDPVDAINGAHTVLVDTPGLEYMSLMDYQFKSFKIISMSDSVKIDLDVDFDLMRDNLSERNIIYNLLNNFSGVRDMTISWTTLEFIYRFQDMNPLPKFHDLTRLRATMSSNASLEVLPIVLESCPKLKHFHCTLELVNDYPVAVITRLSRVLPRCLVFSLESVEMESPITEKATELKLVRYFLENSAALKKLVLRLNHESTGEKHEPGVLKQLIESPRRSSLCQFEVLAVPPNPEPWWIYVKPQRVLERKIQHFEVLSCFGYLIEIPLTNSVCKRLSCNCARSLLSGSQGVGTTEAIK</sequence>